<accession>A0ABU0DSR3</accession>
<evidence type="ECO:0000259" key="8">
    <source>
        <dbReference type="PROSITE" id="PS50850"/>
    </source>
</evidence>
<evidence type="ECO:0000256" key="6">
    <source>
        <dbReference type="ARBA" id="ARBA00023136"/>
    </source>
</evidence>
<evidence type="ECO:0000256" key="2">
    <source>
        <dbReference type="ARBA" id="ARBA00022448"/>
    </source>
</evidence>
<evidence type="ECO:0000256" key="7">
    <source>
        <dbReference type="SAM" id="Phobius"/>
    </source>
</evidence>
<feature type="domain" description="Major facilitator superfamily (MFS) profile" evidence="8">
    <location>
        <begin position="10"/>
        <end position="399"/>
    </location>
</feature>
<evidence type="ECO:0000313" key="10">
    <source>
        <dbReference type="Proteomes" id="UP001236723"/>
    </source>
</evidence>
<feature type="transmembrane region" description="Helical" evidence="7">
    <location>
        <begin position="346"/>
        <end position="368"/>
    </location>
</feature>
<dbReference type="InterPro" id="IPR036259">
    <property type="entry name" value="MFS_trans_sf"/>
</dbReference>
<comment type="caution">
    <text evidence="9">The sequence shown here is derived from an EMBL/GenBank/DDBJ whole genome shotgun (WGS) entry which is preliminary data.</text>
</comment>
<dbReference type="SUPFAM" id="SSF103473">
    <property type="entry name" value="MFS general substrate transporter"/>
    <property type="match status" value="1"/>
</dbReference>
<evidence type="ECO:0000256" key="5">
    <source>
        <dbReference type="ARBA" id="ARBA00022989"/>
    </source>
</evidence>
<evidence type="ECO:0000313" key="9">
    <source>
        <dbReference type="EMBL" id="MDQ0351498.1"/>
    </source>
</evidence>
<keyword evidence="6 7" id="KW-0472">Membrane</keyword>
<keyword evidence="10" id="KW-1185">Reference proteome</keyword>
<feature type="transmembrane region" description="Helical" evidence="7">
    <location>
        <begin position="76"/>
        <end position="96"/>
    </location>
</feature>
<gene>
    <name evidence="9" type="ORF">J2R98_001312</name>
</gene>
<dbReference type="EMBL" id="JAUSUP010000002">
    <property type="protein sequence ID" value="MDQ0351498.1"/>
    <property type="molecule type" value="Genomic_DNA"/>
</dbReference>
<dbReference type="Gene3D" id="1.20.1250.20">
    <property type="entry name" value="MFS general substrate transporter like domains"/>
    <property type="match status" value="1"/>
</dbReference>
<feature type="transmembrane region" description="Helical" evidence="7">
    <location>
        <begin position="12"/>
        <end position="37"/>
    </location>
</feature>
<keyword evidence="5 7" id="KW-1133">Transmembrane helix</keyword>
<dbReference type="PANTHER" id="PTHR43266:SF2">
    <property type="entry name" value="MAJOR FACILITATOR SUPERFAMILY (MFS) PROFILE DOMAIN-CONTAINING PROTEIN"/>
    <property type="match status" value="1"/>
</dbReference>
<keyword evidence="2" id="KW-0813">Transport</keyword>
<feature type="transmembrane region" description="Helical" evidence="7">
    <location>
        <begin position="374"/>
        <end position="394"/>
    </location>
</feature>
<dbReference type="RefSeq" id="WP_307067275.1">
    <property type="nucleotide sequence ID" value="NZ_JAUSUP010000002.1"/>
</dbReference>
<dbReference type="Proteomes" id="UP001236723">
    <property type="component" value="Unassembled WGS sequence"/>
</dbReference>
<keyword evidence="4 7" id="KW-0812">Transmembrane</keyword>
<protein>
    <submittedName>
        <fullName evidence="9">MFS family permease</fullName>
    </submittedName>
</protein>
<feature type="transmembrane region" description="Helical" evidence="7">
    <location>
        <begin position="225"/>
        <end position="246"/>
    </location>
</feature>
<comment type="subcellular location">
    <subcellularLocation>
        <location evidence="1">Cell membrane</location>
        <topology evidence="1">Multi-pass membrane protein</topology>
    </subcellularLocation>
</comment>
<dbReference type="InterPro" id="IPR010290">
    <property type="entry name" value="TM_effector"/>
</dbReference>
<dbReference type="PANTHER" id="PTHR43266">
    <property type="entry name" value="MACROLIDE-EFFLUX PROTEIN"/>
    <property type="match status" value="1"/>
</dbReference>
<dbReference type="CDD" id="cd06173">
    <property type="entry name" value="MFS_MefA_like"/>
    <property type="match status" value="1"/>
</dbReference>
<feature type="transmembrane region" description="Helical" evidence="7">
    <location>
        <begin position="288"/>
        <end position="307"/>
    </location>
</feature>
<keyword evidence="3" id="KW-1003">Cell membrane</keyword>
<dbReference type="PROSITE" id="PS50850">
    <property type="entry name" value="MFS"/>
    <property type="match status" value="1"/>
</dbReference>
<proteinExistence type="predicted"/>
<dbReference type="Pfam" id="PF05977">
    <property type="entry name" value="MFS_3"/>
    <property type="match status" value="1"/>
</dbReference>
<feature type="transmembrane region" description="Helical" evidence="7">
    <location>
        <begin position="258"/>
        <end position="281"/>
    </location>
</feature>
<feature type="transmembrane region" description="Helical" evidence="7">
    <location>
        <begin position="49"/>
        <end position="67"/>
    </location>
</feature>
<dbReference type="InterPro" id="IPR020846">
    <property type="entry name" value="MFS_dom"/>
</dbReference>
<evidence type="ECO:0000256" key="1">
    <source>
        <dbReference type="ARBA" id="ARBA00004651"/>
    </source>
</evidence>
<organism evidence="9 10">
    <name type="scientific">Alkalibacillus filiformis</name>
    <dbReference type="NCBI Taxonomy" id="200990"/>
    <lineage>
        <taxon>Bacteria</taxon>
        <taxon>Bacillati</taxon>
        <taxon>Bacillota</taxon>
        <taxon>Bacilli</taxon>
        <taxon>Bacillales</taxon>
        <taxon>Bacillaceae</taxon>
        <taxon>Alkalibacillus</taxon>
    </lineage>
</organism>
<evidence type="ECO:0000256" key="3">
    <source>
        <dbReference type="ARBA" id="ARBA00022475"/>
    </source>
</evidence>
<reference evidence="9 10" key="1">
    <citation type="submission" date="2023-07" db="EMBL/GenBank/DDBJ databases">
        <title>Genomic Encyclopedia of Type Strains, Phase IV (KMG-IV): sequencing the most valuable type-strain genomes for metagenomic binning, comparative biology and taxonomic classification.</title>
        <authorList>
            <person name="Goeker M."/>
        </authorList>
    </citation>
    <scope>NUCLEOTIDE SEQUENCE [LARGE SCALE GENOMIC DNA]</scope>
    <source>
        <strain evidence="9 10">DSM 15448</strain>
    </source>
</reference>
<name>A0ABU0DSR3_9BACI</name>
<feature type="transmembrane region" description="Helical" evidence="7">
    <location>
        <begin position="142"/>
        <end position="162"/>
    </location>
</feature>
<evidence type="ECO:0000256" key="4">
    <source>
        <dbReference type="ARBA" id="ARBA00022692"/>
    </source>
</evidence>
<feature type="transmembrane region" description="Helical" evidence="7">
    <location>
        <begin position="313"/>
        <end position="334"/>
    </location>
</feature>
<sequence>MYVKALKNRNALYYILGAGITNVGNVIAGMAFLFLAYELTESNLHTTGIAIAQVLPYLFFGLIGGVVSDWIRKKRLLIIFDLIRAPLILSLVFFFYLDILQYWHLLVASFSIQLLGCFYNPAHRALLPIIVPLENRTSINSLLDSVTRGATVLGPIISIVLINTVGVIHFFTIDAITFLVSALLISKISLKEDQKGLAGKGIKDVFLALKSFVIWVNRQTQLRTLFIVTFIMVFFNTWVWQVGLLLQLTATINNAEEWYSILLGSFGVCVILVNIVVPYVWERLDLKHYIIASIVWGVGIFTIGIAYALPIYFIGAIIVAVGLPISSLSRVYLLQLLLPNDMLGKGFSFNAFLLYLSNAISLGVFGLLSSYVSINIIFIICGLVMVLSGIGYYLTILRK</sequence>